<dbReference type="EMBL" id="BPLQ01004801">
    <property type="protein sequence ID" value="GIY10810.1"/>
    <property type="molecule type" value="Genomic_DNA"/>
</dbReference>
<keyword evidence="2" id="KW-1185">Reference proteome</keyword>
<proteinExistence type="predicted"/>
<sequence length="26" mass="2696">GRISRAAAPLTGNESLDEYVDVTTGC</sequence>
<evidence type="ECO:0000313" key="2">
    <source>
        <dbReference type="Proteomes" id="UP001054837"/>
    </source>
</evidence>
<reference evidence="1 2" key="1">
    <citation type="submission" date="2021-06" db="EMBL/GenBank/DDBJ databases">
        <title>Caerostris darwini draft genome.</title>
        <authorList>
            <person name="Kono N."/>
            <person name="Arakawa K."/>
        </authorList>
    </citation>
    <scope>NUCLEOTIDE SEQUENCE [LARGE SCALE GENOMIC DNA]</scope>
</reference>
<organism evidence="1 2">
    <name type="scientific">Caerostris darwini</name>
    <dbReference type="NCBI Taxonomy" id="1538125"/>
    <lineage>
        <taxon>Eukaryota</taxon>
        <taxon>Metazoa</taxon>
        <taxon>Ecdysozoa</taxon>
        <taxon>Arthropoda</taxon>
        <taxon>Chelicerata</taxon>
        <taxon>Arachnida</taxon>
        <taxon>Araneae</taxon>
        <taxon>Araneomorphae</taxon>
        <taxon>Entelegynae</taxon>
        <taxon>Araneoidea</taxon>
        <taxon>Araneidae</taxon>
        <taxon>Caerostris</taxon>
    </lineage>
</organism>
<accession>A0AAV4QNN6</accession>
<protein>
    <submittedName>
        <fullName evidence="1">Uncharacterized protein</fullName>
    </submittedName>
</protein>
<evidence type="ECO:0000313" key="1">
    <source>
        <dbReference type="EMBL" id="GIY10810.1"/>
    </source>
</evidence>
<feature type="non-terminal residue" evidence="1">
    <location>
        <position position="1"/>
    </location>
</feature>
<dbReference type="AlphaFoldDB" id="A0AAV4QNN6"/>
<name>A0AAV4QNN6_9ARAC</name>
<dbReference type="Proteomes" id="UP001054837">
    <property type="component" value="Unassembled WGS sequence"/>
</dbReference>
<comment type="caution">
    <text evidence="1">The sequence shown here is derived from an EMBL/GenBank/DDBJ whole genome shotgun (WGS) entry which is preliminary data.</text>
</comment>
<gene>
    <name evidence="1" type="ORF">CDAR_461941</name>
</gene>